<proteinExistence type="predicted"/>
<feature type="chain" id="PRO_5026014627" description="Entry exclusion lipoprotein TrbK" evidence="1">
    <location>
        <begin position="20"/>
        <end position="68"/>
    </location>
</feature>
<keyword evidence="3" id="KW-1185">Reference proteome</keyword>
<dbReference type="PROSITE" id="PS51257">
    <property type="entry name" value="PROKAR_LIPOPROTEIN"/>
    <property type="match status" value="1"/>
</dbReference>
<dbReference type="Proteomes" id="UP000501568">
    <property type="component" value="Chromosome"/>
</dbReference>
<keyword evidence="1" id="KW-0732">Signal</keyword>
<organism evidence="2 3">
    <name type="scientific">Stakelama tenebrarum</name>
    <dbReference type="NCBI Taxonomy" id="2711215"/>
    <lineage>
        <taxon>Bacteria</taxon>
        <taxon>Pseudomonadati</taxon>
        <taxon>Pseudomonadota</taxon>
        <taxon>Alphaproteobacteria</taxon>
        <taxon>Sphingomonadales</taxon>
        <taxon>Sphingomonadaceae</taxon>
        <taxon>Stakelama</taxon>
    </lineage>
</organism>
<dbReference type="RefSeq" id="WP_165326413.1">
    <property type="nucleotide sequence ID" value="NZ_CP049109.1"/>
</dbReference>
<accession>A0A6G6Y3A8</accession>
<dbReference type="EMBL" id="CP049109">
    <property type="protein sequence ID" value="QIG79412.1"/>
    <property type="molecule type" value="Genomic_DNA"/>
</dbReference>
<feature type="signal peptide" evidence="1">
    <location>
        <begin position="1"/>
        <end position="19"/>
    </location>
</feature>
<dbReference type="AlphaFoldDB" id="A0A6G6Y3A8"/>
<name>A0A6G6Y3A8_9SPHN</name>
<dbReference type="KEGG" id="spzr:G5C33_06150"/>
<reference evidence="2 3" key="1">
    <citation type="submission" date="2020-02" db="EMBL/GenBank/DDBJ databases">
        <authorList>
            <person name="Zheng R.K."/>
            <person name="Sun C.M."/>
        </authorList>
    </citation>
    <scope>NUCLEOTIDE SEQUENCE [LARGE SCALE GENOMIC DNA]</scope>
    <source>
        <strain evidence="3">zrk23</strain>
    </source>
</reference>
<evidence type="ECO:0000313" key="2">
    <source>
        <dbReference type="EMBL" id="QIG79412.1"/>
    </source>
</evidence>
<gene>
    <name evidence="2" type="ORF">G5C33_06150</name>
</gene>
<evidence type="ECO:0000256" key="1">
    <source>
        <dbReference type="SAM" id="SignalP"/>
    </source>
</evidence>
<protein>
    <recommendedName>
        <fullName evidence="4">Entry exclusion lipoprotein TrbK</fullName>
    </recommendedName>
</protein>
<evidence type="ECO:0000313" key="3">
    <source>
        <dbReference type="Proteomes" id="UP000501568"/>
    </source>
</evidence>
<sequence>MRPIALSALALLAAGCATSHPGWSGTNATPFDTAQQECARATATIADTATRDAEFQRCMADKDWTRTR</sequence>
<evidence type="ECO:0008006" key="4">
    <source>
        <dbReference type="Google" id="ProtNLM"/>
    </source>
</evidence>